<keyword evidence="2" id="KW-0472">Membrane</keyword>
<dbReference type="RefSeq" id="WP_153356419.1">
    <property type="nucleotide sequence ID" value="NZ_JAYKOO010000005.1"/>
</dbReference>
<gene>
    <name evidence="3" type="ORF">GAO09_19885</name>
</gene>
<reference evidence="3 4" key="1">
    <citation type="submission" date="2019-11" db="EMBL/GenBank/DDBJ databases">
        <title>Genome analysis of Rhizobacterium cereale a novel genus and species isolated from maize roots in North Spain.</title>
        <authorList>
            <person name="Menendez E."/>
            <person name="Flores-Felix J.D."/>
            <person name="Ramirez-Bahena M.-H."/>
            <person name="Igual J.M."/>
            <person name="Garcia-Fraile P."/>
            <person name="Peix A."/>
            <person name="Velazquez E."/>
        </authorList>
    </citation>
    <scope>NUCLEOTIDE SEQUENCE [LARGE SCALE GENOMIC DNA]</scope>
    <source>
        <strain evidence="3 4">RZME27</strain>
    </source>
</reference>
<keyword evidence="4" id="KW-1185">Reference proteome</keyword>
<evidence type="ECO:0000313" key="3">
    <source>
        <dbReference type="EMBL" id="MQY48297.1"/>
    </source>
</evidence>
<feature type="region of interest" description="Disordered" evidence="1">
    <location>
        <begin position="1"/>
        <end position="20"/>
    </location>
</feature>
<name>A0A6A8AET6_9HYPH</name>
<protein>
    <submittedName>
        <fullName evidence="3">Uncharacterized protein</fullName>
    </submittedName>
</protein>
<dbReference type="AlphaFoldDB" id="A0A6A8AET6"/>
<evidence type="ECO:0000313" key="4">
    <source>
        <dbReference type="Proteomes" id="UP000435138"/>
    </source>
</evidence>
<dbReference type="EMBL" id="WIXI01000047">
    <property type="protein sequence ID" value="MQY48297.1"/>
    <property type="molecule type" value="Genomic_DNA"/>
</dbReference>
<keyword evidence="2" id="KW-0812">Transmembrane</keyword>
<evidence type="ECO:0000256" key="1">
    <source>
        <dbReference type="SAM" id="MobiDB-lite"/>
    </source>
</evidence>
<comment type="caution">
    <text evidence="3">The sequence shown here is derived from an EMBL/GenBank/DDBJ whole genome shotgun (WGS) entry which is preliminary data.</text>
</comment>
<keyword evidence="2" id="KW-1133">Transmembrane helix</keyword>
<feature type="transmembrane region" description="Helical" evidence="2">
    <location>
        <begin position="89"/>
        <end position="108"/>
    </location>
</feature>
<dbReference type="Proteomes" id="UP000435138">
    <property type="component" value="Unassembled WGS sequence"/>
</dbReference>
<proteinExistence type="predicted"/>
<organism evidence="3 4">
    <name type="scientific">Endobacterium cereale</name>
    <dbReference type="NCBI Taxonomy" id="2663029"/>
    <lineage>
        <taxon>Bacteria</taxon>
        <taxon>Pseudomonadati</taxon>
        <taxon>Pseudomonadota</taxon>
        <taxon>Alphaproteobacteria</taxon>
        <taxon>Hyphomicrobiales</taxon>
        <taxon>Rhizobiaceae</taxon>
        <taxon>Endobacterium</taxon>
    </lineage>
</organism>
<accession>A0A6A8AET6</accession>
<evidence type="ECO:0000256" key="2">
    <source>
        <dbReference type="SAM" id="Phobius"/>
    </source>
</evidence>
<sequence>MPRPHDPDKCQTMAPGKNENSKIAKVGLRPKFLKRLNVFERSRKTSENVIRKEYSFTVCSCVDSEYEMRTKCKHNEHGRLRMTDLLRDIAAFASIATFLASLSLFMMAM</sequence>